<evidence type="ECO:0000313" key="2">
    <source>
        <dbReference type="EMBL" id="TDQ10074.1"/>
    </source>
</evidence>
<dbReference type="OrthoDB" id="1524985at2"/>
<feature type="transmembrane region" description="Helical" evidence="1">
    <location>
        <begin position="105"/>
        <end position="125"/>
    </location>
</feature>
<dbReference type="RefSeq" id="WP_133576112.1">
    <property type="nucleotide sequence ID" value="NZ_SNYC01000004.1"/>
</dbReference>
<proteinExistence type="predicted"/>
<accession>A0A4R6SZE8</accession>
<feature type="transmembrane region" description="Helical" evidence="1">
    <location>
        <begin position="45"/>
        <end position="63"/>
    </location>
</feature>
<evidence type="ECO:0000256" key="1">
    <source>
        <dbReference type="SAM" id="Phobius"/>
    </source>
</evidence>
<keyword evidence="1" id="KW-0812">Transmembrane</keyword>
<sequence>MNIFKGLKYQIWSVLWTIIIIIFCTIRMPDTSGSGITFFEGFDKLAHLGFFYVLTILLFFGKIRQQQSYSFRMITILKIVFLTGLLGAGIELIQANVFTYRSGDLWDLTCDMLGVFMGVFSYILLHRSNYNEKRS</sequence>
<feature type="transmembrane region" description="Helical" evidence="1">
    <location>
        <begin position="12"/>
        <end position="29"/>
    </location>
</feature>
<dbReference type="PANTHER" id="PTHR28008:SF1">
    <property type="entry name" value="DOMAIN PROTEIN, PUTATIVE (AFU_ORTHOLOGUE AFUA_3G10980)-RELATED"/>
    <property type="match status" value="1"/>
</dbReference>
<gene>
    <name evidence="2" type="ORF">ATK78_2233</name>
</gene>
<feature type="transmembrane region" description="Helical" evidence="1">
    <location>
        <begin position="75"/>
        <end position="93"/>
    </location>
</feature>
<reference evidence="2 3" key="1">
    <citation type="submission" date="2019-03" db="EMBL/GenBank/DDBJ databases">
        <title>Genomic Encyclopedia of Archaeal and Bacterial Type Strains, Phase II (KMG-II): from individual species to whole genera.</title>
        <authorList>
            <person name="Goeker M."/>
        </authorList>
    </citation>
    <scope>NUCLEOTIDE SEQUENCE [LARGE SCALE GENOMIC DNA]</scope>
    <source>
        <strain evidence="2 3">DSM 19035</strain>
    </source>
</reference>
<dbReference type="PANTHER" id="PTHR28008">
    <property type="entry name" value="DOMAIN PROTEIN, PUTATIVE (AFU_ORTHOLOGUE AFUA_3G10980)-RELATED"/>
    <property type="match status" value="1"/>
</dbReference>
<comment type="caution">
    <text evidence="2">The sequence shown here is derived from an EMBL/GenBank/DDBJ whole genome shotgun (WGS) entry which is preliminary data.</text>
</comment>
<dbReference type="Proteomes" id="UP000295620">
    <property type="component" value="Unassembled WGS sequence"/>
</dbReference>
<evidence type="ECO:0000313" key="3">
    <source>
        <dbReference type="Proteomes" id="UP000295620"/>
    </source>
</evidence>
<dbReference type="EMBL" id="SNYC01000004">
    <property type="protein sequence ID" value="TDQ10074.1"/>
    <property type="molecule type" value="Genomic_DNA"/>
</dbReference>
<name>A0A4R6SZE8_9SPHI</name>
<keyword evidence="1" id="KW-1133">Transmembrane helix</keyword>
<dbReference type="NCBIfam" id="NF037970">
    <property type="entry name" value="vanZ_1"/>
    <property type="match status" value="1"/>
</dbReference>
<dbReference type="AlphaFoldDB" id="A0A4R6SZE8"/>
<organism evidence="2 3">
    <name type="scientific">Pedobacter metabolipauper</name>
    <dbReference type="NCBI Taxonomy" id="425513"/>
    <lineage>
        <taxon>Bacteria</taxon>
        <taxon>Pseudomonadati</taxon>
        <taxon>Bacteroidota</taxon>
        <taxon>Sphingobacteriia</taxon>
        <taxon>Sphingobacteriales</taxon>
        <taxon>Sphingobacteriaceae</taxon>
        <taxon>Pedobacter</taxon>
    </lineage>
</organism>
<protein>
    <submittedName>
        <fullName evidence="2">VanZ like protein</fullName>
    </submittedName>
</protein>
<keyword evidence="1" id="KW-0472">Membrane</keyword>
<keyword evidence="3" id="KW-1185">Reference proteome</keyword>